<dbReference type="Pfam" id="PF07992">
    <property type="entry name" value="Pyr_redox_2"/>
    <property type="match status" value="1"/>
</dbReference>
<keyword evidence="11" id="KW-1185">Reference proteome</keyword>
<sequence>MNDIYDLIIIGSGPAGLSAGLYSGRAKLRALIIEKEKPGGQIASTNEVANYPGSIKDATGPSLIERMVEQSDQFGTERVTDEVREVNLKDKIKVVKSDKGEYKSKSVIIATGAKPKLLGCPGEKDFIGRGVSYCSTCDGDFFTGLDVYVVGGGDSAVQEALHLTKFAKKVTIIHRRSELKAAKSLQDRAFKNEKIDYIWDSEVKEIKGEGIVNSLVLENLKTGEKREIIADDEFGTFGVFIFVGYDPQTEVFKDQIELDRGYIKTDEYMKTSLLGVFAAGDCRNTPLRQVITASADGAIASIYAEKYIHDEFES</sequence>
<evidence type="ECO:0000256" key="2">
    <source>
        <dbReference type="ARBA" id="ARBA00022630"/>
    </source>
</evidence>
<keyword evidence="3 7" id="KW-0274">FAD</keyword>
<gene>
    <name evidence="10" type="primary">trxB</name>
    <name evidence="10" type="ordered locus">Curi_c10870</name>
</gene>
<evidence type="ECO:0000256" key="7">
    <source>
        <dbReference type="RuleBase" id="RU003880"/>
    </source>
</evidence>
<dbReference type="InterPro" id="IPR008255">
    <property type="entry name" value="Pyr_nucl-diS_OxRdtase_2_AS"/>
</dbReference>
<evidence type="ECO:0000256" key="6">
    <source>
        <dbReference type="ARBA" id="ARBA00023284"/>
    </source>
</evidence>
<keyword evidence="2 7" id="KW-0285">Flavoprotein</keyword>
<dbReference type="KEGG" id="cad:Curi_c10870"/>
<evidence type="ECO:0000313" key="10">
    <source>
        <dbReference type="EMBL" id="AFS78101.1"/>
    </source>
</evidence>
<evidence type="ECO:0000256" key="8">
    <source>
        <dbReference type="RuleBase" id="RU003881"/>
    </source>
</evidence>
<comment type="similarity">
    <text evidence="1 7">Belongs to the class-II pyridine nucleotide-disulfide oxidoreductase family.</text>
</comment>
<dbReference type="SUPFAM" id="SSF51905">
    <property type="entry name" value="FAD/NAD(P)-binding domain"/>
    <property type="match status" value="2"/>
</dbReference>
<dbReference type="AlphaFoldDB" id="K0B0C9"/>
<organism evidence="10 11">
    <name type="scientific">Gottschalkia acidurici (strain ATCC 7906 / DSM 604 / BCRC 14475 / CIP 104303 / KCTC 5404 / NCIMB 10678 / 9a)</name>
    <name type="common">Clostridium acidurici</name>
    <dbReference type="NCBI Taxonomy" id="1128398"/>
    <lineage>
        <taxon>Bacteria</taxon>
        <taxon>Bacillati</taxon>
        <taxon>Bacillota</taxon>
        <taxon>Tissierellia</taxon>
        <taxon>Tissierellales</taxon>
        <taxon>Gottschalkiaceae</taxon>
        <taxon>Gottschalkia</taxon>
    </lineage>
</organism>
<evidence type="ECO:0000256" key="4">
    <source>
        <dbReference type="ARBA" id="ARBA00023002"/>
    </source>
</evidence>
<feature type="domain" description="FAD/NAD(P)-binding" evidence="9">
    <location>
        <begin position="5"/>
        <end position="297"/>
    </location>
</feature>
<keyword evidence="4 7" id="KW-0560">Oxidoreductase</keyword>
<evidence type="ECO:0000256" key="5">
    <source>
        <dbReference type="ARBA" id="ARBA00023157"/>
    </source>
</evidence>
<dbReference type="PRINTS" id="PR00469">
    <property type="entry name" value="PNDRDTASEII"/>
</dbReference>
<reference evidence="10 11" key="1">
    <citation type="journal article" date="2012" name="PLoS ONE">
        <title>The purine-utilizing bacterium Clostridium acidurici 9a: a genome-guided metabolic reconsideration.</title>
        <authorList>
            <person name="Hartwich K."/>
            <person name="Poehlein A."/>
            <person name="Daniel R."/>
        </authorList>
    </citation>
    <scope>NUCLEOTIDE SEQUENCE [LARGE SCALE GENOMIC DNA]</scope>
    <source>
        <strain evidence="11">ATCC 7906 / DSM 604 / BCRC 14475 / CIP 104303 / KCTC 5404 / NCIMB 10678 / 9a</strain>
    </source>
</reference>
<dbReference type="GO" id="GO:0019430">
    <property type="term" value="P:removal of superoxide radicals"/>
    <property type="evidence" value="ECO:0007669"/>
    <property type="project" value="UniProtKB-UniRule"/>
</dbReference>
<evidence type="ECO:0000256" key="1">
    <source>
        <dbReference type="ARBA" id="ARBA00009333"/>
    </source>
</evidence>
<dbReference type="OrthoDB" id="9806179at2"/>
<comment type="cofactor">
    <cofactor evidence="8">
        <name>FAD</name>
        <dbReference type="ChEBI" id="CHEBI:57692"/>
    </cofactor>
    <text evidence="8">Binds 1 FAD per subunit.</text>
</comment>
<dbReference type="InterPro" id="IPR005982">
    <property type="entry name" value="Thioredox_Rdtase"/>
</dbReference>
<dbReference type="HOGENOM" id="CLU_031864_5_3_9"/>
<comment type="catalytic activity">
    <reaction evidence="7">
        <text>[thioredoxin]-dithiol + NADP(+) = [thioredoxin]-disulfide + NADPH + H(+)</text>
        <dbReference type="Rhea" id="RHEA:20345"/>
        <dbReference type="Rhea" id="RHEA-COMP:10698"/>
        <dbReference type="Rhea" id="RHEA-COMP:10700"/>
        <dbReference type="ChEBI" id="CHEBI:15378"/>
        <dbReference type="ChEBI" id="CHEBI:29950"/>
        <dbReference type="ChEBI" id="CHEBI:50058"/>
        <dbReference type="ChEBI" id="CHEBI:57783"/>
        <dbReference type="ChEBI" id="CHEBI:58349"/>
        <dbReference type="EC" id="1.8.1.9"/>
    </reaction>
</comment>
<dbReference type="PROSITE" id="PS00573">
    <property type="entry name" value="PYRIDINE_REDOX_2"/>
    <property type="match status" value="1"/>
</dbReference>
<dbReference type="NCBIfam" id="TIGR01292">
    <property type="entry name" value="TRX_reduct"/>
    <property type="match status" value="1"/>
</dbReference>
<evidence type="ECO:0000256" key="3">
    <source>
        <dbReference type="ARBA" id="ARBA00022827"/>
    </source>
</evidence>
<comment type="subunit">
    <text evidence="7">Homodimer.</text>
</comment>
<dbReference type="Proteomes" id="UP000006094">
    <property type="component" value="Chromosome"/>
</dbReference>
<dbReference type="EC" id="1.8.1.9" evidence="7"/>
<dbReference type="InterPro" id="IPR023753">
    <property type="entry name" value="FAD/NAD-binding_dom"/>
</dbReference>
<keyword evidence="5" id="KW-1015">Disulfide bond</keyword>
<evidence type="ECO:0000313" key="11">
    <source>
        <dbReference type="Proteomes" id="UP000006094"/>
    </source>
</evidence>
<proteinExistence type="inferred from homology"/>
<dbReference type="Gene3D" id="3.50.50.60">
    <property type="entry name" value="FAD/NAD(P)-binding domain"/>
    <property type="match status" value="2"/>
</dbReference>
<dbReference type="InterPro" id="IPR036188">
    <property type="entry name" value="FAD/NAD-bd_sf"/>
</dbReference>
<dbReference type="InterPro" id="IPR050097">
    <property type="entry name" value="Ferredoxin-NADP_redctase_2"/>
</dbReference>
<name>K0B0C9_GOTA9</name>
<keyword evidence="6 7" id="KW-0676">Redox-active center</keyword>
<accession>K0B0C9</accession>
<dbReference type="STRING" id="1128398.Curi_c10870"/>
<evidence type="ECO:0000259" key="9">
    <source>
        <dbReference type="Pfam" id="PF07992"/>
    </source>
</evidence>
<keyword evidence="8" id="KW-0521">NADP</keyword>
<dbReference type="GO" id="GO:0005737">
    <property type="term" value="C:cytoplasm"/>
    <property type="evidence" value="ECO:0007669"/>
    <property type="project" value="InterPro"/>
</dbReference>
<dbReference type="PRINTS" id="PR00368">
    <property type="entry name" value="FADPNR"/>
</dbReference>
<dbReference type="GO" id="GO:0004791">
    <property type="term" value="F:thioredoxin-disulfide reductase (NADPH) activity"/>
    <property type="evidence" value="ECO:0007669"/>
    <property type="project" value="UniProtKB-UniRule"/>
</dbReference>
<dbReference type="PATRIC" id="fig|1128398.3.peg.1090"/>
<dbReference type="RefSeq" id="WP_014967238.1">
    <property type="nucleotide sequence ID" value="NC_018664.1"/>
</dbReference>
<dbReference type="EMBL" id="CP003326">
    <property type="protein sequence ID" value="AFS78101.1"/>
    <property type="molecule type" value="Genomic_DNA"/>
</dbReference>
<dbReference type="PANTHER" id="PTHR48105">
    <property type="entry name" value="THIOREDOXIN REDUCTASE 1-RELATED-RELATED"/>
    <property type="match status" value="1"/>
</dbReference>
<dbReference type="eggNOG" id="COG0492">
    <property type="taxonomic scope" value="Bacteria"/>
</dbReference>
<protein>
    <recommendedName>
        <fullName evidence="7">Thioredoxin reductase</fullName>
        <ecNumber evidence="7">1.8.1.9</ecNumber>
    </recommendedName>
</protein>